<evidence type="ECO:0000256" key="1">
    <source>
        <dbReference type="ARBA" id="ARBA00004141"/>
    </source>
</evidence>
<dbReference type="InterPro" id="IPR002657">
    <property type="entry name" value="BilAc:Na_symport/Acr3"/>
</dbReference>
<protein>
    <submittedName>
        <fullName evidence="7">Bile acid:sodium symporter family protein</fullName>
    </submittedName>
</protein>
<evidence type="ECO:0000313" key="7">
    <source>
        <dbReference type="EMBL" id="MST59824.1"/>
    </source>
</evidence>
<feature type="transmembrane region" description="Helical" evidence="6">
    <location>
        <begin position="272"/>
        <end position="291"/>
    </location>
</feature>
<comment type="subcellular location">
    <subcellularLocation>
        <location evidence="1">Membrane</location>
        <topology evidence="1">Multi-pass membrane protein</topology>
    </subcellularLocation>
</comment>
<feature type="compositionally biased region" description="Polar residues" evidence="5">
    <location>
        <begin position="44"/>
        <end position="57"/>
    </location>
</feature>
<evidence type="ECO:0000256" key="3">
    <source>
        <dbReference type="ARBA" id="ARBA00022989"/>
    </source>
</evidence>
<reference evidence="7 8" key="1">
    <citation type="submission" date="2019-08" db="EMBL/GenBank/DDBJ databases">
        <title>In-depth cultivation of the pig gut microbiome towards novel bacterial diversity and tailored functional studies.</title>
        <authorList>
            <person name="Wylensek D."/>
            <person name="Hitch T.C.A."/>
            <person name="Clavel T."/>
        </authorList>
    </citation>
    <scope>NUCLEOTIDE SEQUENCE [LARGE SCALE GENOMIC DNA]</scope>
    <source>
        <strain evidence="7 8">WB01_CNA04</strain>
    </source>
</reference>
<organism evidence="7 8">
    <name type="scientific">Parafannyhessea umbonata</name>
    <dbReference type="NCBI Taxonomy" id="604330"/>
    <lineage>
        <taxon>Bacteria</taxon>
        <taxon>Bacillati</taxon>
        <taxon>Actinomycetota</taxon>
        <taxon>Coriobacteriia</taxon>
        <taxon>Coriobacteriales</taxon>
        <taxon>Atopobiaceae</taxon>
        <taxon>Parafannyhessea</taxon>
    </lineage>
</organism>
<dbReference type="GO" id="GO:0016020">
    <property type="term" value="C:membrane"/>
    <property type="evidence" value="ECO:0007669"/>
    <property type="project" value="UniProtKB-SubCell"/>
</dbReference>
<dbReference type="Pfam" id="PF01758">
    <property type="entry name" value="SBF"/>
    <property type="match status" value="1"/>
</dbReference>
<feature type="transmembrane region" description="Helical" evidence="6">
    <location>
        <begin position="208"/>
        <end position="228"/>
    </location>
</feature>
<evidence type="ECO:0000256" key="6">
    <source>
        <dbReference type="SAM" id="Phobius"/>
    </source>
</evidence>
<comment type="caution">
    <text evidence="7">The sequence shown here is derived from an EMBL/GenBank/DDBJ whole genome shotgun (WGS) entry which is preliminary data.</text>
</comment>
<dbReference type="Proteomes" id="UP000434342">
    <property type="component" value="Unassembled WGS sequence"/>
</dbReference>
<feature type="transmembrane region" description="Helical" evidence="6">
    <location>
        <begin position="336"/>
        <end position="358"/>
    </location>
</feature>
<proteinExistence type="predicted"/>
<feature type="transmembrane region" description="Helical" evidence="6">
    <location>
        <begin position="240"/>
        <end position="260"/>
    </location>
</feature>
<keyword evidence="4 6" id="KW-0472">Membrane</keyword>
<accession>A0A6N7X8U1</accession>
<keyword evidence="2 6" id="KW-0812">Transmembrane</keyword>
<feature type="transmembrane region" description="Helical" evidence="6">
    <location>
        <begin position="178"/>
        <end position="202"/>
    </location>
</feature>
<gene>
    <name evidence="7" type="ORF">FYJ69_02695</name>
</gene>
<evidence type="ECO:0000256" key="2">
    <source>
        <dbReference type="ARBA" id="ARBA00022692"/>
    </source>
</evidence>
<feature type="region of interest" description="Disordered" evidence="5">
    <location>
        <begin position="39"/>
        <end position="67"/>
    </location>
</feature>
<dbReference type="PANTHER" id="PTHR10361">
    <property type="entry name" value="SODIUM-BILE ACID COTRANSPORTER"/>
    <property type="match status" value="1"/>
</dbReference>
<dbReference type="EMBL" id="VUND01000001">
    <property type="protein sequence ID" value="MST59824.1"/>
    <property type="molecule type" value="Genomic_DNA"/>
</dbReference>
<dbReference type="AlphaFoldDB" id="A0A6N7X8U1"/>
<dbReference type="PANTHER" id="PTHR10361:SF28">
    <property type="entry name" value="P3 PROTEIN-RELATED"/>
    <property type="match status" value="1"/>
</dbReference>
<feature type="transmembrane region" description="Helical" evidence="6">
    <location>
        <begin position="119"/>
        <end position="142"/>
    </location>
</feature>
<feature type="transmembrane region" description="Helical" evidence="6">
    <location>
        <begin position="312"/>
        <end position="330"/>
    </location>
</feature>
<dbReference type="Gene3D" id="1.20.1530.20">
    <property type="match status" value="1"/>
</dbReference>
<evidence type="ECO:0000256" key="4">
    <source>
        <dbReference type="ARBA" id="ARBA00023136"/>
    </source>
</evidence>
<evidence type="ECO:0000313" key="8">
    <source>
        <dbReference type="Proteomes" id="UP000434342"/>
    </source>
</evidence>
<sequence length="446" mass="46233">MLPRGTRRWLAPSFTLTAASGTFGRVSLVCAGKRRGREERPSVLRTSCQPLRSSSPREQQKPQLAPRSCALTSASRLPRRVATAGASARISLSGRRPMAGATKAGEKAILDAWHSFGKFIGAHMAPIAVACVVAACAFPAQLSHLAPAVPWLFALVSFQGALTNKLRNLAQAVGRPIPMLLTIAFASGVMPVVAFLLAKALFGSNMHLVTGIVLEYSVPVAAISTMWISMFGGNVAEGLATLMVSSVLAPVTIPATLQVLLGHAVHVDAGPMMLNVILTVALPAVLGMGLNDVTHGWAARSLSPGLMPAARVAIVLVIASNATSAAPYLTHLTPQLVGVLVFILLFASTGYLAGLALARLAGQDVPGTVSMVFQCGMRNISCGAVIAAQFFPPAVMFPVVAGTLFQQVLAATYGKLMGHILGVRPDAPALGDALPATSAPTAPEAH</sequence>
<dbReference type="InterPro" id="IPR038770">
    <property type="entry name" value="Na+/solute_symporter_sf"/>
</dbReference>
<evidence type="ECO:0000256" key="5">
    <source>
        <dbReference type="SAM" id="MobiDB-lite"/>
    </source>
</evidence>
<keyword evidence="3 6" id="KW-1133">Transmembrane helix</keyword>
<dbReference type="InterPro" id="IPR004710">
    <property type="entry name" value="Bilac:Na_transpt"/>
</dbReference>
<name>A0A6N7X8U1_9ACTN</name>